<reference evidence="3" key="1">
    <citation type="submission" date="2017-01" db="EMBL/GenBank/DDBJ databases">
        <authorList>
            <person name="Varghese N."/>
            <person name="Submissions S."/>
        </authorList>
    </citation>
    <scope>NUCLEOTIDE SEQUENCE [LARGE SCALE GENOMIC DNA]</scope>
    <source>
        <strain evidence="3">ATCC 700103</strain>
    </source>
</reference>
<feature type="signal peptide" evidence="1">
    <location>
        <begin position="1"/>
        <end position="24"/>
    </location>
</feature>
<proteinExistence type="predicted"/>
<name>A0A1N6SH45_9FIRM</name>
<dbReference type="OrthoDB" id="2111830at2"/>
<gene>
    <name evidence="2" type="ORF">SAMN05421834_10439</name>
</gene>
<evidence type="ECO:0000256" key="1">
    <source>
        <dbReference type="SAM" id="SignalP"/>
    </source>
</evidence>
<accession>A0A1N6SH45</accession>
<keyword evidence="3" id="KW-1185">Reference proteome</keyword>
<dbReference type="RefSeq" id="WP_076544069.1">
    <property type="nucleotide sequence ID" value="NZ_FTNC01000004.1"/>
</dbReference>
<keyword evidence="1" id="KW-0732">Signal</keyword>
<feature type="chain" id="PRO_5012523437" evidence="1">
    <location>
        <begin position="25"/>
        <end position="215"/>
    </location>
</feature>
<evidence type="ECO:0000313" key="2">
    <source>
        <dbReference type="EMBL" id="SIQ40266.1"/>
    </source>
</evidence>
<dbReference type="AlphaFoldDB" id="A0A1N6SH45"/>
<dbReference type="EMBL" id="FTNC01000004">
    <property type="protein sequence ID" value="SIQ40266.1"/>
    <property type="molecule type" value="Genomic_DNA"/>
</dbReference>
<protein>
    <submittedName>
        <fullName evidence="2">Uncharacterized protein</fullName>
    </submittedName>
</protein>
<dbReference type="STRING" id="56779.SAMN05421834_10439"/>
<evidence type="ECO:0000313" key="3">
    <source>
        <dbReference type="Proteomes" id="UP000185669"/>
    </source>
</evidence>
<organism evidence="2 3">
    <name type="scientific">Halanaerobium kushneri</name>
    <dbReference type="NCBI Taxonomy" id="56779"/>
    <lineage>
        <taxon>Bacteria</taxon>
        <taxon>Bacillati</taxon>
        <taxon>Bacillota</taxon>
        <taxon>Clostridia</taxon>
        <taxon>Halanaerobiales</taxon>
        <taxon>Halanaerobiaceae</taxon>
        <taxon>Halanaerobium</taxon>
    </lineage>
</organism>
<dbReference type="Proteomes" id="UP000185669">
    <property type="component" value="Unassembled WGS sequence"/>
</dbReference>
<sequence length="215" mass="24107">MKKTAAIFIFITLIIFTVSGAALADQIELQSGEKLRGEVQNETLGLQTDYAKLNLQKQYISKIDREVRNETEIFVLRASENNRFSGQLLADIRFMVNGSERVFTVSDIKSVDFSTNSSFNANKDISVSLRNGDFFFASTVENAISINTSLGSPLNINYSNLTSIEYLSGEKTYLIKRKNSSDIKSNLQGQKIIVWPAAAEIVELRFDHVSKINFN</sequence>